<dbReference type="AlphaFoldDB" id="A0A6C0JZJ5"/>
<dbReference type="EMBL" id="MN740706">
    <property type="protein sequence ID" value="QHU09194.1"/>
    <property type="molecule type" value="Genomic_DNA"/>
</dbReference>
<accession>A0A6C0JZJ5</accession>
<keyword evidence="1" id="KW-0472">Membrane</keyword>
<keyword evidence="1" id="KW-1133">Transmembrane helix</keyword>
<evidence type="ECO:0000313" key="3">
    <source>
        <dbReference type="EMBL" id="QHU09194.1"/>
    </source>
</evidence>
<feature type="domain" description="Alpha-carbonic anhydrase" evidence="2">
    <location>
        <begin position="1"/>
        <end position="227"/>
    </location>
</feature>
<feature type="transmembrane region" description="Helical" evidence="1">
    <location>
        <begin position="257"/>
        <end position="282"/>
    </location>
</feature>
<dbReference type="InterPro" id="IPR036398">
    <property type="entry name" value="CA_dom_sf"/>
</dbReference>
<dbReference type="SUPFAM" id="SSF51069">
    <property type="entry name" value="Carbonic anhydrase"/>
    <property type="match status" value="1"/>
</dbReference>
<dbReference type="Gene3D" id="3.10.200.10">
    <property type="entry name" value="Alpha carbonic anhydrase"/>
    <property type="match status" value="1"/>
</dbReference>
<evidence type="ECO:0000259" key="2">
    <source>
        <dbReference type="PROSITE" id="PS51144"/>
    </source>
</evidence>
<name>A0A6C0JZJ5_9ZZZZ</name>
<organism evidence="3">
    <name type="scientific">viral metagenome</name>
    <dbReference type="NCBI Taxonomy" id="1070528"/>
    <lineage>
        <taxon>unclassified sequences</taxon>
        <taxon>metagenomes</taxon>
        <taxon>organismal metagenomes</taxon>
    </lineage>
</organism>
<dbReference type="InterPro" id="IPR001148">
    <property type="entry name" value="CA_dom"/>
</dbReference>
<reference evidence="3" key="1">
    <citation type="journal article" date="2020" name="Nature">
        <title>Giant virus diversity and host interactions through global metagenomics.</title>
        <authorList>
            <person name="Schulz F."/>
            <person name="Roux S."/>
            <person name="Paez-Espino D."/>
            <person name="Jungbluth S."/>
            <person name="Walsh D.A."/>
            <person name="Denef V.J."/>
            <person name="McMahon K.D."/>
            <person name="Konstantinidis K.T."/>
            <person name="Eloe-Fadrosh E.A."/>
            <person name="Kyrpides N.C."/>
            <person name="Woyke T."/>
        </authorList>
    </citation>
    <scope>NUCLEOTIDE SEQUENCE</scope>
    <source>
        <strain evidence="3">GVMAG-S-1074260-58</strain>
    </source>
</reference>
<proteinExistence type="predicted"/>
<protein>
    <recommendedName>
        <fullName evidence="2">Alpha-carbonic anhydrase domain-containing protein</fullName>
    </recommendedName>
</protein>
<sequence>MACPNATSPVNLSKNTAGTCNLKCDFSQQYTVSSVNAENKGDYIRYTVSSLTPQVTFNKEQYNVSELRLYQPSLHRFGGVQCDGELLITHTNVKQNTSLCICIPIVSGGNTISIIDTIIGQVVDRANSNGGQTAISISNFNLANVVPNKPYYNYTGTLPILPCIGDIQYIVFDKSNAISVTSKTITGLKKIITAHTYGVHRNPNGIFYNENGPSKGTLDDIYIECNPTGSDGTMYASTNDTSSSTSSSISSDTLTQWLFPLIGVILFILLIYAAPPIVNSIAKSMIKKSSK</sequence>
<dbReference type="PROSITE" id="PS51144">
    <property type="entry name" value="ALPHA_CA_2"/>
    <property type="match status" value="1"/>
</dbReference>
<dbReference type="Pfam" id="PF00194">
    <property type="entry name" value="Carb_anhydrase"/>
    <property type="match status" value="1"/>
</dbReference>
<keyword evidence="1" id="KW-0812">Transmembrane</keyword>
<evidence type="ECO:0000256" key="1">
    <source>
        <dbReference type="SAM" id="Phobius"/>
    </source>
</evidence>